<dbReference type="PANTHER" id="PTHR33653:SF1">
    <property type="entry name" value="RIBONUCLEASE VAPC2"/>
    <property type="match status" value="1"/>
</dbReference>
<keyword evidence="4" id="KW-0479">Metal-binding</keyword>
<keyword evidence="10" id="KW-1185">Reference proteome</keyword>
<dbReference type="InterPro" id="IPR029060">
    <property type="entry name" value="PIN-like_dom_sf"/>
</dbReference>
<dbReference type="Proteomes" id="UP000008561">
    <property type="component" value="Chromosome"/>
</dbReference>
<evidence type="ECO:0000256" key="6">
    <source>
        <dbReference type="ARBA" id="ARBA00022842"/>
    </source>
</evidence>
<reference evidence="9 10" key="1">
    <citation type="submission" date="2007-10" db="EMBL/GenBank/DDBJ databases">
        <title>Complete sequence of Desulfococcus oleovorans Hxd3.</title>
        <authorList>
            <consortium name="US DOE Joint Genome Institute"/>
            <person name="Copeland A."/>
            <person name="Lucas S."/>
            <person name="Lapidus A."/>
            <person name="Barry K."/>
            <person name="Glavina del Rio T."/>
            <person name="Dalin E."/>
            <person name="Tice H."/>
            <person name="Pitluck S."/>
            <person name="Kiss H."/>
            <person name="Brettin T."/>
            <person name="Bruce D."/>
            <person name="Detter J.C."/>
            <person name="Han C."/>
            <person name="Schmutz J."/>
            <person name="Larimer F."/>
            <person name="Land M."/>
            <person name="Hauser L."/>
            <person name="Kyrpides N."/>
            <person name="Kim E."/>
            <person name="Wawrik B."/>
            <person name="Richardson P."/>
        </authorList>
    </citation>
    <scope>NUCLEOTIDE SEQUENCE [LARGE SCALE GENOMIC DNA]</scope>
    <source>
        <strain evidence="10">DSM 6200 / JCM 39069 / Hxd3</strain>
    </source>
</reference>
<evidence type="ECO:0000259" key="8">
    <source>
        <dbReference type="Pfam" id="PF01850"/>
    </source>
</evidence>
<dbReference type="InterPro" id="IPR050556">
    <property type="entry name" value="Type_II_TA_system_RNase"/>
</dbReference>
<dbReference type="eggNOG" id="COG1487">
    <property type="taxonomic scope" value="Bacteria"/>
</dbReference>
<keyword evidence="2" id="KW-1277">Toxin-antitoxin system</keyword>
<gene>
    <name evidence="9" type="ordered locus">Dole_3167</name>
</gene>
<dbReference type="KEGG" id="dol:Dole_3167"/>
<dbReference type="PANTHER" id="PTHR33653">
    <property type="entry name" value="RIBONUCLEASE VAPC2"/>
    <property type="match status" value="1"/>
</dbReference>
<dbReference type="GO" id="GO:0004518">
    <property type="term" value="F:nuclease activity"/>
    <property type="evidence" value="ECO:0007669"/>
    <property type="project" value="UniProtKB-KW"/>
</dbReference>
<dbReference type="Gene3D" id="3.40.50.1010">
    <property type="entry name" value="5'-nuclease"/>
    <property type="match status" value="1"/>
</dbReference>
<dbReference type="HOGENOM" id="CLU_137728_0_0_7"/>
<evidence type="ECO:0000256" key="1">
    <source>
        <dbReference type="ARBA" id="ARBA00001946"/>
    </source>
</evidence>
<dbReference type="RefSeq" id="WP_012176580.1">
    <property type="nucleotide sequence ID" value="NC_009943.1"/>
</dbReference>
<dbReference type="STRING" id="96561.Dole_3167"/>
<proteinExistence type="inferred from homology"/>
<protein>
    <submittedName>
        <fullName evidence="9">PilT protein domain protein</fullName>
    </submittedName>
</protein>
<dbReference type="SUPFAM" id="SSF88723">
    <property type="entry name" value="PIN domain-like"/>
    <property type="match status" value="1"/>
</dbReference>
<feature type="domain" description="PIN" evidence="8">
    <location>
        <begin position="5"/>
        <end position="125"/>
    </location>
</feature>
<comment type="similarity">
    <text evidence="7">Belongs to the PINc/VapC protein family.</text>
</comment>
<evidence type="ECO:0000256" key="2">
    <source>
        <dbReference type="ARBA" id="ARBA00022649"/>
    </source>
</evidence>
<evidence type="ECO:0000256" key="3">
    <source>
        <dbReference type="ARBA" id="ARBA00022722"/>
    </source>
</evidence>
<dbReference type="AlphaFoldDB" id="A9A051"/>
<comment type="cofactor">
    <cofactor evidence="1">
        <name>Mg(2+)</name>
        <dbReference type="ChEBI" id="CHEBI:18420"/>
    </cofactor>
</comment>
<dbReference type="GO" id="GO:0046872">
    <property type="term" value="F:metal ion binding"/>
    <property type="evidence" value="ECO:0007669"/>
    <property type="project" value="UniProtKB-KW"/>
</dbReference>
<evidence type="ECO:0000256" key="4">
    <source>
        <dbReference type="ARBA" id="ARBA00022723"/>
    </source>
</evidence>
<evidence type="ECO:0000256" key="7">
    <source>
        <dbReference type="ARBA" id="ARBA00038093"/>
    </source>
</evidence>
<evidence type="ECO:0000313" key="9">
    <source>
        <dbReference type="EMBL" id="ABW68970.1"/>
    </source>
</evidence>
<evidence type="ECO:0000313" key="10">
    <source>
        <dbReference type="Proteomes" id="UP000008561"/>
    </source>
</evidence>
<accession>A9A051</accession>
<keyword evidence="5" id="KW-0378">Hydrolase</keyword>
<sequence length="135" mass="15264">MKGLLVDSNVVLDVFLDDPEWADWSESTLAAYCARTALYINPIIYTEVSIGFKKIEEVESALHKGGFRMLEIPREALFLAGKAYLKYRKARGTRKAPLPDFYIGAQAAVLDLDLITRDAGRYRTYFPGIRIICPE</sequence>
<keyword evidence="6" id="KW-0460">Magnesium</keyword>
<dbReference type="InterPro" id="IPR002716">
    <property type="entry name" value="PIN_dom"/>
</dbReference>
<keyword evidence="3" id="KW-0540">Nuclease</keyword>
<name>A9A051_DESOH</name>
<dbReference type="EMBL" id="CP000859">
    <property type="protein sequence ID" value="ABW68970.1"/>
    <property type="molecule type" value="Genomic_DNA"/>
</dbReference>
<organism evidence="9 10">
    <name type="scientific">Desulfosudis oleivorans (strain DSM 6200 / JCM 39069 / Hxd3)</name>
    <name type="common">Desulfococcus oleovorans</name>
    <dbReference type="NCBI Taxonomy" id="96561"/>
    <lineage>
        <taxon>Bacteria</taxon>
        <taxon>Pseudomonadati</taxon>
        <taxon>Thermodesulfobacteriota</taxon>
        <taxon>Desulfobacteria</taxon>
        <taxon>Desulfobacterales</taxon>
        <taxon>Desulfosudaceae</taxon>
        <taxon>Desulfosudis</taxon>
    </lineage>
</organism>
<evidence type="ECO:0000256" key="5">
    <source>
        <dbReference type="ARBA" id="ARBA00022801"/>
    </source>
</evidence>
<dbReference type="GO" id="GO:0016787">
    <property type="term" value="F:hydrolase activity"/>
    <property type="evidence" value="ECO:0007669"/>
    <property type="project" value="UniProtKB-KW"/>
</dbReference>
<dbReference type="Pfam" id="PF01850">
    <property type="entry name" value="PIN"/>
    <property type="match status" value="1"/>
</dbReference>
<dbReference type="OrthoDB" id="9800524at2"/>